<dbReference type="Proteomes" id="UP001629953">
    <property type="component" value="Unassembled WGS sequence"/>
</dbReference>
<comment type="cofactor">
    <cofactor evidence="7">
        <name>Mg(2+)</name>
        <dbReference type="ChEBI" id="CHEBI:18420"/>
    </cofactor>
</comment>
<keyword evidence="4 7" id="KW-0067">ATP-binding</keyword>
<dbReference type="Gene3D" id="1.20.120.330">
    <property type="entry name" value="Nucleotidyltransferases domain 2"/>
    <property type="match status" value="2"/>
</dbReference>
<dbReference type="InterPro" id="IPR023057">
    <property type="entry name" value="GlnE"/>
</dbReference>
<comment type="function">
    <text evidence="7">Involved in the regulation of glutamine synthetase GlnA, a key enzyme in the process to assimilate ammonia. When cellular nitrogen levels are high, the C-terminal adenylyl transferase (AT) inactivates GlnA by covalent transfer of an adenylyl group from ATP to specific tyrosine residue of GlnA, thus reducing its activity. Conversely, when nitrogen levels are low, the N-terminal adenylyl removase (AR) activates GlnA by removing the adenylyl group by phosphorolysis, increasing its activity. The regulatory region of GlnE binds the signal transduction protein PII (GlnB) which indicates the nitrogen status of the cell.</text>
</comment>
<dbReference type="RefSeq" id="WP_408624825.1">
    <property type="nucleotide sequence ID" value="NZ_JBEQCT010000009.1"/>
</dbReference>
<dbReference type="Gene3D" id="1.10.4050.10">
    <property type="entry name" value="Glutamine synthase adenylyltransferase GlnE"/>
    <property type="match status" value="1"/>
</dbReference>
<dbReference type="HAMAP" id="MF_00802">
    <property type="entry name" value="GlnE"/>
    <property type="match status" value="1"/>
</dbReference>
<dbReference type="PANTHER" id="PTHR30621">
    <property type="entry name" value="GLUTAMINE SYNTHETASE ADENYLYLTRANSFERASE"/>
    <property type="match status" value="1"/>
</dbReference>
<evidence type="ECO:0000256" key="2">
    <source>
        <dbReference type="ARBA" id="ARBA00022695"/>
    </source>
</evidence>
<dbReference type="PANTHER" id="PTHR30621:SF0">
    <property type="entry name" value="BIFUNCTIONAL GLUTAMINE SYNTHETASE ADENYLYLTRANSFERASE_ADENYLYL-REMOVING ENZYME"/>
    <property type="match status" value="1"/>
</dbReference>
<proteinExistence type="inferred from homology"/>
<feature type="domain" description="Glutamate-ammonia ligase adenylyltransferase repeated" evidence="8">
    <location>
        <begin position="551"/>
        <end position="802"/>
    </location>
</feature>
<dbReference type="NCBIfam" id="NF008292">
    <property type="entry name" value="PRK11072.1"/>
    <property type="match status" value="1"/>
</dbReference>
<evidence type="ECO:0000259" key="8">
    <source>
        <dbReference type="Pfam" id="PF03710"/>
    </source>
</evidence>
<keyword evidence="5 7" id="KW-0460">Magnesium</keyword>
<keyword evidence="3 7" id="KW-0547">Nucleotide-binding</keyword>
<dbReference type="EC" id="2.7.7.42" evidence="7"/>
<dbReference type="Gene3D" id="1.20.120.1510">
    <property type="match status" value="1"/>
</dbReference>
<protein>
    <recommendedName>
        <fullName evidence="7">Bifunctional glutamine synthetase adenylyltransferase/adenylyl-removing enzyme</fullName>
    </recommendedName>
    <alternativeName>
        <fullName evidence="7">ATP:glutamine synthetase adenylyltransferase</fullName>
    </alternativeName>
    <alternativeName>
        <fullName evidence="7">ATase</fullName>
    </alternativeName>
    <domain>
        <recommendedName>
            <fullName evidence="7">Glutamine synthetase adenylyl-L-tyrosine phosphorylase</fullName>
            <ecNumber evidence="7">2.7.7.89</ecNumber>
        </recommendedName>
        <alternativeName>
            <fullName evidence="7">Adenylyl removase</fullName>
            <shortName evidence="7">AR</shortName>
            <shortName evidence="7">AT-N</shortName>
        </alternativeName>
    </domain>
    <domain>
        <recommendedName>
            <fullName evidence="7">Glutamine synthetase adenylyl transferase</fullName>
            <ecNumber evidence="7">2.7.7.42</ecNumber>
        </recommendedName>
        <alternativeName>
            <fullName evidence="7">Adenylyl transferase</fullName>
            <shortName evidence="7">AT</shortName>
            <shortName evidence="7">AT-C</shortName>
        </alternativeName>
    </domain>
</protein>
<dbReference type="SUPFAM" id="SSF81301">
    <property type="entry name" value="Nucleotidyltransferase"/>
    <property type="match status" value="2"/>
</dbReference>
<dbReference type="CDD" id="cd05401">
    <property type="entry name" value="NT_GlnE_GlnD_like"/>
    <property type="match status" value="2"/>
</dbReference>
<sequence length="951" mass="109043">MSEVLGMIAQLERWPELYALGTERLAQLVDATRLSALQKAQALAILAASDYLFEQCVRHPQWLFELLDTSLSEQLPTLLNAPLWQQQLLELDEVAVKCALRERRQQVFTRIAWLELSGQISVEQSIQWLSQFADCAIQTAIKWLVHNLQPVYGIASDAQNNPQNMTVLAMGKLGGGELNFSSDIDLIFSYPHQGHTQGGRRQLANQQYFIRLGQQLIQLLGQTTADGFVFRVDMRLRPFGDSGPLAVSHTALEDYYQNHGRDWERYAMVKVRCINDEDADIQLQTMLRPFVYRRYIDFGVVDSLRRMKSMILAEVRRRKLSGHIKLGRGGIREIEFIVQAQQLIWGGRFVSLQQRSLLVALKQLTLENILTPLQHRCLADSYLFLRRVENYLQEFHDQQTQSLPQDPLAQCRLAWVMGYTSWAEAEQQIHAVLQQVSRCFDDLFGHPLPEQHPLDSQFEALWQVDDDDNHADLDVSAEFIGLVREFRHQVQRRVFGEKGQQTLDQLMPRLLPMILAYPAAEQLASRLFKLLSQILSRSAYLQLLLENPGALKQLLKLCDASKLVAEQLSLYPMLLDELLDPQILYQVYPDETYAQQLSQFMLRIAPDDLEQQIDALRQFKQIQILRIAAADSAGALPVMKVSDRLTELAQALCVQVVELAWQQMIDRYGYPDGIDATNLQRGFAIIGYGKLGGIELGYGSDLDLVFIHNCDSYASTSGPKVIDSKQFYLRLAQRIMHLFQTRSRAGILYEVDMRLRPSGNAGLLVSSWSAYRDYQRQQAWTWEHQALVRSRIIEGDGALESIFDSLRHELLSRPRDINELNENILSMREKMRQHLDRSDQQQVDLKQTVGGMVDIEFIAQQLVLAHSHQYPQLTRWPDNVRIFEQAQTCGLLTDTQAKQLTETYLALRNESHRQALQAHREMFAREKLAPELVAGMASIVQIWAQIFECSV</sequence>
<comment type="caution">
    <text evidence="10">The sequence shown here is derived from an EMBL/GenBank/DDBJ whole genome shotgun (WGS) entry which is preliminary data.</text>
</comment>
<dbReference type="GO" id="GO:0047388">
    <property type="term" value="F:[glutamine synthetase]-adenylyl-L-tyrosine phosphorylase activity"/>
    <property type="evidence" value="ECO:0007669"/>
    <property type="project" value="UniProtKB-EC"/>
</dbReference>
<comment type="catalytic activity">
    <reaction evidence="7">
        <text>[glutamine synthetase]-L-tyrosine + ATP = [glutamine synthetase]-O(4)-(5'-adenylyl)-L-tyrosine + diphosphate</text>
        <dbReference type="Rhea" id="RHEA:18589"/>
        <dbReference type="Rhea" id="RHEA-COMP:10660"/>
        <dbReference type="Rhea" id="RHEA-COMP:10661"/>
        <dbReference type="ChEBI" id="CHEBI:30616"/>
        <dbReference type="ChEBI" id="CHEBI:33019"/>
        <dbReference type="ChEBI" id="CHEBI:46858"/>
        <dbReference type="ChEBI" id="CHEBI:83624"/>
        <dbReference type="EC" id="2.7.7.42"/>
    </reaction>
</comment>
<feature type="domain" description="PII-uridylyltransferase/Glutamine-synthetase adenylyltransferase" evidence="9">
    <location>
        <begin position="305"/>
        <end position="444"/>
    </location>
</feature>
<dbReference type="InterPro" id="IPR005190">
    <property type="entry name" value="GlnE_rpt_dom"/>
</dbReference>
<evidence type="ECO:0000259" key="9">
    <source>
        <dbReference type="Pfam" id="PF08335"/>
    </source>
</evidence>
<evidence type="ECO:0000313" key="11">
    <source>
        <dbReference type="Proteomes" id="UP001629953"/>
    </source>
</evidence>
<keyword evidence="2 7" id="KW-0548">Nucleotidyltransferase</keyword>
<dbReference type="Gene3D" id="3.30.460.10">
    <property type="entry name" value="Beta Polymerase, domain 2"/>
    <property type="match status" value="2"/>
</dbReference>
<dbReference type="InterPro" id="IPR013546">
    <property type="entry name" value="PII_UdlTrfase/GS_AdlTrfase"/>
</dbReference>
<accession>A0ABW9GA16</accession>
<dbReference type="Pfam" id="PF08335">
    <property type="entry name" value="GlnD_UR_UTase"/>
    <property type="match status" value="2"/>
</dbReference>
<keyword evidence="11" id="KW-1185">Reference proteome</keyword>
<keyword evidence="1 7" id="KW-0808">Transferase</keyword>
<feature type="region of interest" description="Adenylyl transferase" evidence="7">
    <location>
        <begin position="462"/>
        <end position="951"/>
    </location>
</feature>
<evidence type="ECO:0000256" key="6">
    <source>
        <dbReference type="ARBA" id="ARBA00023268"/>
    </source>
</evidence>
<evidence type="ECO:0000256" key="4">
    <source>
        <dbReference type="ARBA" id="ARBA00022840"/>
    </source>
</evidence>
<comment type="similarity">
    <text evidence="7">Belongs to the GlnE family.</text>
</comment>
<dbReference type="EMBL" id="JBEQCT010000009">
    <property type="protein sequence ID" value="MFM2486521.1"/>
    <property type="molecule type" value="Genomic_DNA"/>
</dbReference>
<dbReference type="InterPro" id="IPR043519">
    <property type="entry name" value="NT_sf"/>
</dbReference>
<comment type="catalytic activity">
    <reaction evidence="7">
        <text>[glutamine synthetase]-O(4)-(5'-adenylyl)-L-tyrosine + phosphate = [glutamine synthetase]-L-tyrosine + ADP</text>
        <dbReference type="Rhea" id="RHEA:43716"/>
        <dbReference type="Rhea" id="RHEA-COMP:10660"/>
        <dbReference type="Rhea" id="RHEA-COMP:10661"/>
        <dbReference type="ChEBI" id="CHEBI:43474"/>
        <dbReference type="ChEBI" id="CHEBI:46858"/>
        <dbReference type="ChEBI" id="CHEBI:83624"/>
        <dbReference type="ChEBI" id="CHEBI:456216"/>
        <dbReference type="EC" id="2.7.7.89"/>
    </reaction>
</comment>
<dbReference type="SUPFAM" id="SSF81593">
    <property type="entry name" value="Nucleotidyltransferase substrate binding subunit/domain"/>
    <property type="match status" value="2"/>
</dbReference>
<reference evidence="10 11" key="1">
    <citation type="journal article" date="2013" name="Int. J. Syst. Evol. Microbiol.">
        <title>Celerinatantimonas yamalensis sp. nov., a cold-adapted diazotrophic bacterium from a cold permafrost brine.</title>
        <authorList>
            <person name="Shcherbakova V."/>
            <person name="Chuvilskaya N."/>
            <person name="Rivkina E."/>
            <person name="Demidov N."/>
            <person name="Uchaeva V."/>
            <person name="Suetin S."/>
            <person name="Suzina N."/>
            <person name="Gilichinsky D."/>
        </authorList>
    </citation>
    <scope>NUCLEOTIDE SEQUENCE [LARGE SCALE GENOMIC DNA]</scope>
    <source>
        <strain evidence="10 11">C7</strain>
    </source>
</reference>
<organism evidence="10 11">
    <name type="scientific">Celerinatantimonas yamalensis</name>
    <dbReference type="NCBI Taxonomy" id="559956"/>
    <lineage>
        <taxon>Bacteria</taxon>
        <taxon>Pseudomonadati</taxon>
        <taxon>Pseudomonadota</taxon>
        <taxon>Gammaproteobacteria</taxon>
        <taxon>Celerinatantimonadaceae</taxon>
        <taxon>Celerinatantimonas</taxon>
    </lineage>
</organism>
<evidence type="ECO:0000256" key="5">
    <source>
        <dbReference type="ARBA" id="ARBA00022842"/>
    </source>
</evidence>
<gene>
    <name evidence="7 10" type="primary">glnE</name>
    <name evidence="10" type="ORF">ABUE30_15925</name>
</gene>
<dbReference type="GO" id="GO:0016874">
    <property type="term" value="F:ligase activity"/>
    <property type="evidence" value="ECO:0007669"/>
    <property type="project" value="UniProtKB-KW"/>
</dbReference>
<feature type="domain" description="PII-uridylyltransferase/Glutamine-synthetase adenylyltransferase" evidence="9">
    <location>
        <begin position="827"/>
        <end position="913"/>
    </location>
</feature>
<dbReference type="EC" id="2.7.7.89" evidence="7"/>
<keyword evidence="10" id="KW-0436">Ligase</keyword>
<evidence type="ECO:0000256" key="1">
    <source>
        <dbReference type="ARBA" id="ARBA00022679"/>
    </source>
</evidence>
<dbReference type="Pfam" id="PF03710">
    <property type="entry name" value="GlnE"/>
    <property type="match status" value="2"/>
</dbReference>
<evidence type="ECO:0000256" key="3">
    <source>
        <dbReference type="ARBA" id="ARBA00022741"/>
    </source>
</evidence>
<feature type="region of interest" description="Adenylyl removase" evidence="7">
    <location>
        <begin position="1"/>
        <end position="448"/>
    </location>
</feature>
<keyword evidence="6 7" id="KW-0511">Multifunctional enzyme</keyword>
<evidence type="ECO:0000256" key="7">
    <source>
        <dbReference type="HAMAP-Rule" id="MF_00802"/>
    </source>
</evidence>
<evidence type="ECO:0000313" key="10">
    <source>
        <dbReference type="EMBL" id="MFM2486521.1"/>
    </source>
</evidence>
<dbReference type="GO" id="GO:0008882">
    <property type="term" value="F:[glutamate-ammonia-ligase] adenylyltransferase activity"/>
    <property type="evidence" value="ECO:0007669"/>
    <property type="project" value="UniProtKB-EC"/>
</dbReference>
<name>A0ABW9GA16_9GAMM</name>
<feature type="domain" description="Glutamate-ammonia ligase adenylyltransferase repeated" evidence="8">
    <location>
        <begin position="41"/>
        <end position="283"/>
    </location>
</feature>